<dbReference type="AlphaFoldDB" id="A0A438FHV9"/>
<protein>
    <submittedName>
        <fullName evidence="1">NADPH-dependent diflavin oxidoreductase 1</fullName>
    </submittedName>
</protein>
<proteinExistence type="predicted"/>
<evidence type="ECO:0000313" key="1">
    <source>
        <dbReference type="EMBL" id="RVW59548.1"/>
    </source>
</evidence>
<dbReference type="EMBL" id="QGNW01000887">
    <property type="protein sequence ID" value="RVW59548.1"/>
    <property type="molecule type" value="Genomic_DNA"/>
</dbReference>
<name>A0A438FHV9_VITVI</name>
<sequence length="86" mass="9872">MVQIRGIGHEKGPLLLVCGEEWKEVLEDGSSSFEWVHPREMENHLPNANINDSKIPIKLKTFVELTMDVASASPRRYFFEARILYG</sequence>
<comment type="caution">
    <text evidence="1">The sequence shown here is derived from an EMBL/GenBank/DDBJ whole genome shotgun (WGS) entry which is preliminary data.</text>
</comment>
<organism evidence="1 2">
    <name type="scientific">Vitis vinifera</name>
    <name type="common">Grape</name>
    <dbReference type="NCBI Taxonomy" id="29760"/>
    <lineage>
        <taxon>Eukaryota</taxon>
        <taxon>Viridiplantae</taxon>
        <taxon>Streptophyta</taxon>
        <taxon>Embryophyta</taxon>
        <taxon>Tracheophyta</taxon>
        <taxon>Spermatophyta</taxon>
        <taxon>Magnoliopsida</taxon>
        <taxon>eudicotyledons</taxon>
        <taxon>Gunneridae</taxon>
        <taxon>Pentapetalae</taxon>
        <taxon>rosids</taxon>
        <taxon>Vitales</taxon>
        <taxon>Vitaceae</taxon>
        <taxon>Viteae</taxon>
        <taxon>Vitis</taxon>
    </lineage>
</organism>
<evidence type="ECO:0000313" key="2">
    <source>
        <dbReference type="Proteomes" id="UP000288805"/>
    </source>
</evidence>
<accession>A0A438FHV9</accession>
<reference evidence="1 2" key="1">
    <citation type="journal article" date="2018" name="PLoS Genet.">
        <title>Population sequencing reveals clonal diversity and ancestral inbreeding in the grapevine cultivar Chardonnay.</title>
        <authorList>
            <person name="Roach M.J."/>
            <person name="Johnson D.L."/>
            <person name="Bohlmann J."/>
            <person name="van Vuuren H.J."/>
            <person name="Jones S.J."/>
            <person name="Pretorius I.S."/>
            <person name="Schmidt S.A."/>
            <person name="Borneman A.R."/>
        </authorList>
    </citation>
    <scope>NUCLEOTIDE SEQUENCE [LARGE SCALE GENOMIC DNA]</scope>
    <source>
        <strain evidence="2">cv. Chardonnay</strain>
        <tissue evidence="1">Leaf</tissue>
    </source>
</reference>
<gene>
    <name evidence="1" type="primary">ATR3_5</name>
    <name evidence="1" type="ORF">CK203_104788</name>
</gene>
<dbReference type="Proteomes" id="UP000288805">
    <property type="component" value="Unassembled WGS sequence"/>
</dbReference>